<reference evidence="10" key="1">
    <citation type="journal article" date="2019" name="Int. J. Syst. Evol. Microbiol.">
        <title>The Global Catalogue of Microorganisms (GCM) 10K type strain sequencing project: providing services to taxonomists for standard genome sequencing and annotation.</title>
        <authorList>
            <consortium name="The Broad Institute Genomics Platform"/>
            <consortium name="The Broad Institute Genome Sequencing Center for Infectious Disease"/>
            <person name="Wu L."/>
            <person name="Ma J."/>
        </authorList>
    </citation>
    <scope>NUCLEOTIDE SEQUENCE [LARGE SCALE GENOMIC DNA]</scope>
    <source>
        <strain evidence="10">CCUG 61889</strain>
    </source>
</reference>
<dbReference type="PROSITE" id="PS51913">
    <property type="entry name" value="HTH_HARE"/>
    <property type="match status" value="1"/>
</dbReference>
<comment type="caution">
    <text evidence="9">The sequence shown here is derived from an EMBL/GenBank/DDBJ whole genome shotgun (WGS) entry which is preliminary data.</text>
</comment>
<evidence type="ECO:0000256" key="2">
    <source>
        <dbReference type="ARBA" id="ARBA00022478"/>
    </source>
</evidence>
<evidence type="ECO:0000256" key="4">
    <source>
        <dbReference type="ARBA" id="ARBA00022695"/>
    </source>
</evidence>
<dbReference type="HAMAP" id="MF_00357">
    <property type="entry name" value="RNApol_bact_RpoE"/>
    <property type="match status" value="1"/>
</dbReference>
<dbReference type="EMBL" id="JBHRZT010000073">
    <property type="protein sequence ID" value="MFC3886391.1"/>
    <property type="molecule type" value="Genomic_DNA"/>
</dbReference>
<keyword evidence="10" id="KW-1185">Reference proteome</keyword>
<evidence type="ECO:0000313" key="9">
    <source>
        <dbReference type="EMBL" id="MFC3886391.1"/>
    </source>
</evidence>
<feature type="compositionally biased region" description="Acidic residues" evidence="7">
    <location>
        <begin position="113"/>
        <end position="190"/>
    </location>
</feature>
<keyword evidence="5 6" id="KW-0804">Transcription</keyword>
<dbReference type="Pfam" id="PF05066">
    <property type="entry name" value="HARE-HTH"/>
    <property type="match status" value="1"/>
</dbReference>
<accession>A0ABV8B7S7</accession>
<feature type="region of interest" description="Disordered" evidence="7">
    <location>
        <begin position="111"/>
        <end position="190"/>
    </location>
</feature>
<keyword evidence="4 6" id="KW-0548">Nucleotidyltransferase</keyword>
<sequence length="190" mass="22196">MLNLSLAQYSKEQLQEMSMLELAYLIFSGKSERSAVPFKELLDEITSVLDLSEDEVKARIAQFYTDLNIDGRFISTGDNHWGLRSWYPYDQIDEEVLPVAKPKKKKAKKVVDEDSEDFGELEDEDLDFNDLDDYDDDDDIDEELEDEDFDNVDSDEFDDDVIDDDDYDLDDEELEDDEDYEDTSDDDEEL</sequence>
<dbReference type="InterPro" id="IPR007759">
    <property type="entry name" value="Asxl_HARE-HTH"/>
</dbReference>
<dbReference type="Gene3D" id="1.10.10.1250">
    <property type="entry name" value="RNA polymerase, subunit delta, N-terminal domain"/>
    <property type="match status" value="1"/>
</dbReference>
<dbReference type="GO" id="GO:0003899">
    <property type="term" value="F:DNA-directed RNA polymerase activity"/>
    <property type="evidence" value="ECO:0007669"/>
    <property type="project" value="UniProtKB-EC"/>
</dbReference>
<dbReference type="GO" id="GO:0000428">
    <property type="term" value="C:DNA-directed RNA polymerase complex"/>
    <property type="evidence" value="ECO:0007669"/>
    <property type="project" value="UniProtKB-KW"/>
</dbReference>
<dbReference type="InterPro" id="IPR038087">
    <property type="entry name" value="RNAP_delta_N_dom_sf"/>
</dbReference>
<evidence type="ECO:0000256" key="6">
    <source>
        <dbReference type="HAMAP-Rule" id="MF_00357"/>
    </source>
</evidence>
<dbReference type="InterPro" id="IPR029757">
    <property type="entry name" value="RpoE"/>
</dbReference>
<protein>
    <recommendedName>
        <fullName evidence="6">Probable DNA-directed RNA polymerase subunit delta</fullName>
    </recommendedName>
    <alternativeName>
        <fullName evidence="6">RNAP delta factor</fullName>
    </alternativeName>
</protein>
<evidence type="ECO:0000256" key="3">
    <source>
        <dbReference type="ARBA" id="ARBA00022679"/>
    </source>
</evidence>
<organism evidence="9 10">
    <name type="scientific">Bacillus songklensis</name>
    <dbReference type="NCBI Taxonomy" id="1069116"/>
    <lineage>
        <taxon>Bacteria</taxon>
        <taxon>Bacillati</taxon>
        <taxon>Bacillota</taxon>
        <taxon>Bacilli</taxon>
        <taxon>Bacillales</taxon>
        <taxon>Bacillaceae</taxon>
        <taxon>Bacillus</taxon>
    </lineage>
</organism>
<comment type="subunit">
    <text evidence="6">RNAP is composed of a core of 2 alpha, a beta and a beta' subunits. The core is associated with a delta subunit and one of several sigma factors.</text>
</comment>
<name>A0ABV8B7S7_9BACI</name>
<evidence type="ECO:0000259" key="8">
    <source>
        <dbReference type="PROSITE" id="PS51913"/>
    </source>
</evidence>
<feature type="domain" description="HTH HARE-type" evidence="8">
    <location>
        <begin position="17"/>
        <end position="86"/>
    </location>
</feature>
<evidence type="ECO:0000256" key="7">
    <source>
        <dbReference type="SAM" id="MobiDB-lite"/>
    </source>
</evidence>
<keyword evidence="3 6" id="KW-0808">Transferase</keyword>
<evidence type="ECO:0000256" key="1">
    <source>
        <dbReference type="ARBA" id="ARBA00009828"/>
    </source>
</evidence>
<comment type="similarity">
    <text evidence="1 6">Belongs to the RpoE family.</text>
</comment>
<dbReference type="NCBIfam" id="TIGR04567">
    <property type="entry name" value="RNAP_delt_lowGC"/>
    <property type="match status" value="1"/>
</dbReference>
<proteinExistence type="inferred from homology"/>
<dbReference type="RefSeq" id="WP_377918818.1">
    <property type="nucleotide sequence ID" value="NZ_JBHRZT010000073.1"/>
</dbReference>
<evidence type="ECO:0000256" key="5">
    <source>
        <dbReference type="ARBA" id="ARBA00023163"/>
    </source>
</evidence>
<dbReference type="Proteomes" id="UP001595752">
    <property type="component" value="Unassembled WGS sequence"/>
</dbReference>
<gene>
    <name evidence="6 9" type="primary">rpoE</name>
    <name evidence="9" type="ORF">ACFOU2_24045</name>
</gene>
<evidence type="ECO:0000313" key="10">
    <source>
        <dbReference type="Proteomes" id="UP001595752"/>
    </source>
</evidence>
<comment type="function">
    <text evidence="6">Participates in both the initiation and recycling phases of transcription. In the presence of the delta subunit, RNAP displays an increased specificity of transcription, a decreased affinity for nucleic acids, and an increased efficiency of RNA synthesis because of enhanced recycling.</text>
</comment>
<keyword evidence="2 6" id="KW-0240">DNA-directed RNA polymerase</keyword>